<dbReference type="InterPro" id="IPR018234">
    <property type="entry name" value="GTP_CycHdrlase_I_CS"/>
</dbReference>
<protein>
    <recommendedName>
        <fullName evidence="5">GTP cyclohydrolase 1</fullName>
        <ecNumber evidence="4">3.5.4.16</ecNumber>
    </recommendedName>
    <alternativeName>
        <fullName evidence="7">GTP cyclohydrolase I</fullName>
    </alternativeName>
</protein>
<feature type="domain" description="GTP cyclohydrolase I" evidence="8">
    <location>
        <begin position="342"/>
        <end position="536"/>
    </location>
</feature>
<dbReference type="GO" id="GO:0005737">
    <property type="term" value="C:cytoplasm"/>
    <property type="evidence" value="ECO:0007669"/>
    <property type="project" value="TreeGrafter"/>
</dbReference>
<dbReference type="GO" id="GO:0046654">
    <property type="term" value="P:tetrahydrofolate biosynthetic process"/>
    <property type="evidence" value="ECO:0007669"/>
    <property type="project" value="InterPro"/>
</dbReference>
<evidence type="ECO:0000256" key="7">
    <source>
        <dbReference type="ARBA" id="ARBA00030854"/>
    </source>
</evidence>
<dbReference type="GO" id="GO:0005525">
    <property type="term" value="F:GTP binding"/>
    <property type="evidence" value="ECO:0007669"/>
    <property type="project" value="TreeGrafter"/>
</dbReference>
<organism evidence="9">
    <name type="scientific">Araucaria cunninghamii</name>
    <name type="common">Hoop pine</name>
    <name type="synonym">Moreton Bay pine</name>
    <dbReference type="NCBI Taxonomy" id="56994"/>
    <lineage>
        <taxon>Eukaryota</taxon>
        <taxon>Viridiplantae</taxon>
        <taxon>Streptophyta</taxon>
        <taxon>Embryophyta</taxon>
        <taxon>Tracheophyta</taxon>
        <taxon>Spermatophyta</taxon>
        <taxon>Pinopsida</taxon>
        <taxon>Pinidae</taxon>
        <taxon>Conifers II</taxon>
        <taxon>Araucariales</taxon>
        <taxon>Araucariaceae</taxon>
        <taxon>Araucaria</taxon>
    </lineage>
</organism>
<proteinExistence type="inferred from homology"/>
<dbReference type="GO" id="GO:0008270">
    <property type="term" value="F:zinc ion binding"/>
    <property type="evidence" value="ECO:0007669"/>
    <property type="project" value="TreeGrafter"/>
</dbReference>
<evidence type="ECO:0000256" key="4">
    <source>
        <dbReference type="ARBA" id="ARBA00012715"/>
    </source>
</evidence>
<dbReference type="InterPro" id="IPR020602">
    <property type="entry name" value="GTP_CycHdrlase_I_dom"/>
</dbReference>
<dbReference type="UniPathway" id="UPA00848">
    <property type="reaction ID" value="UER00151"/>
</dbReference>
<dbReference type="PANTHER" id="PTHR11109:SF7">
    <property type="entry name" value="GTP CYCLOHYDROLASE 1"/>
    <property type="match status" value="1"/>
</dbReference>
<dbReference type="EMBL" id="GCKF01039828">
    <property type="protein sequence ID" value="JAG95683.1"/>
    <property type="molecule type" value="Transcribed_RNA"/>
</dbReference>
<name>A0A0D6R084_ARACU</name>
<comment type="pathway">
    <text evidence="2">Cofactor biosynthesis; 7,8-dihydroneopterin triphosphate biosynthesis; 7,8-dihydroneopterin triphosphate from GTP: step 1/1.</text>
</comment>
<dbReference type="EC" id="3.5.4.16" evidence="4"/>
<evidence type="ECO:0000256" key="3">
    <source>
        <dbReference type="ARBA" id="ARBA00008085"/>
    </source>
</evidence>
<dbReference type="InterPro" id="IPR001474">
    <property type="entry name" value="GTP_CycHdrlase_I"/>
</dbReference>
<comment type="similarity">
    <text evidence="3">Belongs to the GTP cyclohydrolase I family.</text>
</comment>
<dbReference type="SUPFAM" id="SSF55620">
    <property type="entry name" value="Tetrahydrobiopterin biosynthesis enzymes-like"/>
    <property type="match status" value="2"/>
</dbReference>
<reference evidence="9" key="1">
    <citation type="submission" date="2015-03" db="EMBL/GenBank/DDBJ databases">
        <title>A transcriptome of Araucaria cunninghamii, an australian fine timber species.</title>
        <authorList>
            <person name="Jing Yi C.J.Y."/>
            <person name="Yin San L.Y.S."/>
            <person name="Abdul Karim S.S."/>
            <person name="Wan Azmi N.N."/>
            <person name="Hercus R.R."/>
            <person name="Croft L.L."/>
        </authorList>
    </citation>
    <scope>NUCLEOTIDE SEQUENCE</scope>
    <source>
        <strain evidence="9">MI0301</strain>
        <tissue evidence="9">Leaf</tissue>
    </source>
</reference>
<dbReference type="PROSITE" id="PS00860">
    <property type="entry name" value="GTP_CYCLOHYDROL_1_2"/>
    <property type="match status" value="1"/>
</dbReference>
<evidence type="ECO:0000259" key="8">
    <source>
        <dbReference type="Pfam" id="PF01227"/>
    </source>
</evidence>
<dbReference type="FunFam" id="3.30.1130.10:FF:000001">
    <property type="entry name" value="GTP cyclohydrolase 1"/>
    <property type="match status" value="1"/>
</dbReference>
<dbReference type="InterPro" id="IPR043133">
    <property type="entry name" value="GTP-CH-I_C/QueF"/>
</dbReference>
<sequence>MKVPVSLAVGALRELCCKDAGLETATPPAANGRVYSDARLDECEYANADRNDVEADSEATIMAAVKVLLQGLGEDVNRDGLKKTPLRVAKAFRDGTRGYCQTIKDIVGGALFPEAGIESGAGCGGGSGGLVVVRNIDLFSYCEACLLPFKVRLHVGYISSEQRVVGLSKLSRVAEAFAKRLQAPQRLADEVSKTLYDTIRPLGVAVVLECWHIQFPGLDGNSYEIKSHNKEMCGWMYFPICAGSGLFEDESSDVWDEFFAVLSLGGINIEKPCFNESVLQKRNWCPFLEVDDLQLAIVNGRIPDNSELRCNGHGPKRFCGINSQLISKLQPKLGVSYSMMITAVESIISAVGEDPRREGLQDTPFRFVWWLLNFCRRKPGFQVNGFDWNITDSQWRPSSPAAVLANTEAVCSTFLLEIDVPFFSQCEHHLLPFFGVAHIGYFCSKEENQQLDRSKINAIVQFFSHKLQVQERLTKQIAETVASTCNTVGVMVVLEARHICMLSRGIEKIGSCTATVAVLGKFATDSAARAAFLQKISSRTAERR</sequence>
<evidence type="ECO:0000256" key="1">
    <source>
        <dbReference type="ARBA" id="ARBA00001052"/>
    </source>
</evidence>
<dbReference type="InterPro" id="IPR043134">
    <property type="entry name" value="GTP-CH-I_N"/>
</dbReference>
<dbReference type="AlphaFoldDB" id="A0A0D6R084"/>
<evidence type="ECO:0000256" key="5">
    <source>
        <dbReference type="ARBA" id="ARBA00017272"/>
    </source>
</evidence>
<dbReference type="PANTHER" id="PTHR11109">
    <property type="entry name" value="GTP CYCLOHYDROLASE I"/>
    <property type="match status" value="1"/>
</dbReference>
<evidence type="ECO:0000256" key="2">
    <source>
        <dbReference type="ARBA" id="ARBA00005080"/>
    </source>
</evidence>
<dbReference type="GO" id="GO:0006729">
    <property type="term" value="P:tetrahydrobiopterin biosynthetic process"/>
    <property type="evidence" value="ECO:0007669"/>
    <property type="project" value="TreeGrafter"/>
</dbReference>
<dbReference type="Gene3D" id="3.30.1130.10">
    <property type="match status" value="2"/>
</dbReference>
<dbReference type="Pfam" id="PF01227">
    <property type="entry name" value="GTP_cyclohydroI"/>
    <property type="match status" value="2"/>
</dbReference>
<keyword evidence="6" id="KW-0378">Hydrolase</keyword>
<comment type="catalytic activity">
    <reaction evidence="1">
        <text>GTP + H2O = 7,8-dihydroneopterin 3'-triphosphate + formate + H(+)</text>
        <dbReference type="Rhea" id="RHEA:17473"/>
        <dbReference type="ChEBI" id="CHEBI:15377"/>
        <dbReference type="ChEBI" id="CHEBI:15378"/>
        <dbReference type="ChEBI" id="CHEBI:15740"/>
        <dbReference type="ChEBI" id="CHEBI:37565"/>
        <dbReference type="ChEBI" id="CHEBI:58462"/>
        <dbReference type="EC" id="3.5.4.16"/>
    </reaction>
</comment>
<accession>A0A0D6R084</accession>
<dbReference type="GO" id="GO:0003934">
    <property type="term" value="F:GTP cyclohydrolase I activity"/>
    <property type="evidence" value="ECO:0007669"/>
    <property type="project" value="UniProtKB-EC"/>
</dbReference>
<feature type="domain" description="GTP cyclohydrolase I" evidence="8">
    <location>
        <begin position="62"/>
        <end position="213"/>
    </location>
</feature>
<dbReference type="Gene3D" id="1.10.286.10">
    <property type="match status" value="2"/>
</dbReference>
<evidence type="ECO:0000313" key="9">
    <source>
        <dbReference type="EMBL" id="JAG95683.1"/>
    </source>
</evidence>
<evidence type="ECO:0000256" key="6">
    <source>
        <dbReference type="ARBA" id="ARBA00022801"/>
    </source>
</evidence>